<name>A8F5J1_PSELT</name>
<keyword evidence="1" id="KW-0472">Membrane</keyword>
<feature type="transmembrane region" description="Helical" evidence="1">
    <location>
        <begin position="175"/>
        <end position="197"/>
    </location>
</feature>
<dbReference type="RefSeq" id="WP_012002906.1">
    <property type="nucleotide sequence ID" value="NC_009828.1"/>
</dbReference>
<proteinExistence type="predicted"/>
<evidence type="ECO:0000313" key="3">
    <source>
        <dbReference type="Proteomes" id="UP000002016"/>
    </source>
</evidence>
<dbReference type="STRING" id="416591.Tlet_0859"/>
<dbReference type="AlphaFoldDB" id="A8F5J1"/>
<keyword evidence="1" id="KW-1133">Transmembrane helix</keyword>
<reference evidence="2 3" key="2">
    <citation type="journal article" date="2009" name="Proc. Natl. Acad. Sci. U.S.A.">
        <title>On the chimeric nature, thermophilic origin, and phylogenetic placement of the Thermotogales.</title>
        <authorList>
            <person name="Zhaxybayeva O."/>
            <person name="Swithers K.S."/>
            <person name="Lapierre P."/>
            <person name="Fournier G.P."/>
            <person name="Bickhart D.M."/>
            <person name="DeBoy R.T."/>
            <person name="Nelson K.E."/>
            <person name="Nesbo C.L."/>
            <person name="Doolittle W.F."/>
            <person name="Gogarten J.P."/>
            <person name="Noll K.M."/>
        </authorList>
    </citation>
    <scope>NUCLEOTIDE SEQUENCE [LARGE SCALE GENOMIC DNA]</scope>
    <source>
        <strain evidence="3">ATCC BAA-301 / DSM 14385 / NBRC 107922 / TMO</strain>
    </source>
</reference>
<sequence length="261" mass="28549">MIREFICGFLIGLANLVPGISGGTIAVVLGIYEKLIMAIVGILKLKFSKDQLKMVSFVGAGLVISIVLGSKFVNWSLNHAAGFTYAAFFGFVVGTVPFLAKQLGKIKIHYIVFGIIIFLFLEYSSISFNTSKFLFPVVGFISAFAMVIPGLSGSLVMLIFGVYNDVLSAVSSMKIDLLFLFGFGAIFGLIFASIFMKYLFEKFLVQTRNFIFGLVIASLLKIQPFDKQSFSLYGYLCVMVVIIITGLASFQLAKSSKLEQG</sequence>
<dbReference type="PANTHER" id="PTHR37308">
    <property type="entry name" value="INTEGRAL MEMBRANE PROTEIN"/>
    <property type="match status" value="1"/>
</dbReference>
<protein>
    <recommendedName>
        <fullName evidence="4">DUF368 domain-containing protein</fullName>
    </recommendedName>
</protein>
<reference evidence="2 3" key="1">
    <citation type="submission" date="2007-08" db="EMBL/GenBank/DDBJ databases">
        <title>Complete sequence of Thermotoga lettingae TMO.</title>
        <authorList>
            <consortium name="US DOE Joint Genome Institute"/>
            <person name="Copeland A."/>
            <person name="Lucas S."/>
            <person name="Lapidus A."/>
            <person name="Barry K."/>
            <person name="Glavina del Rio T."/>
            <person name="Dalin E."/>
            <person name="Tice H."/>
            <person name="Pitluck S."/>
            <person name="Foster B."/>
            <person name="Bruce D."/>
            <person name="Schmutz J."/>
            <person name="Larimer F."/>
            <person name="Land M."/>
            <person name="Hauser L."/>
            <person name="Kyrpides N."/>
            <person name="Mikhailova N."/>
            <person name="Nelson K."/>
            <person name="Gogarten J.P."/>
            <person name="Noll K."/>
            <person name="Richardson P."/>
        </authorList>
    </citation>
    <scope>NUCLEOTIDE SEQUENCE [LARGE SCALE GENOMIC DNA]</scope>
    <source>
        <strain evidence="3">ATCC BAA-301 / DSM 14385 / NBRC 107922 / TMO</strain>
    </source>
</reference>
<dbReference type="PANTHER" id="PTHR37308:SF1">
    <property type="entry name" value="POLYPRENYL-PHOSPHATE TRANSPORTER"/>
    <property type="match status" value="1"/>
</dbReference>
<feature type="transmembrane region" description="Helical" evidence="1">
    <location>
        <begin position="55"/>
        <end position="73"/>
    </location>
</feature>
<accession>A8F5J1</accession>
<dbReference type="Proteomes" id="UP000002016">
    <property type="component" value="Chromosome"/>
</dbReference>
<dbReference type="KEGG" id="tle:Tlet_0859"/>
<dbReference type="InterPro" id="IPR007163">
    <property type="entry name" value="VCA0040-like"/>
</dbReference>
<feature type="transmembrane region" description="Helical" evidence="1">
    <location>
        <begin position="107"/>
        <end position="126"/>
    </location>
</feature>
<evidence type="ECO:0008006" key="4">
    <source>
        <dbReference type="Google" id="ProtNLM"/>
    </source>
</evidence>
<evidence type="ECO:0000313" key="2">
    <source>
        <dbReference type="EMBL" id="ABV33425.1"/>
    </source>
</evidence>
<dbReference type="EMBL" id="CP000812">
    <property type="protein sequence ID" value="ABV33425.1"/>
    <property type="molecule type" value="Genomic_DNA"/>
</dbReference>
<feature type="transmembrane region" description="Helical" evidence="1">
    <location>
        <begin position="79"/>
        <end position="100"/>
    </location>
</feature>
<feature type="transmembrane region" description="Helical" evidence="1">
    <location>
        <begin position="232"/>
        <end position="253"/>
    </location>
</feature>
<keyword evidence="1" id="KW-0812">Transmembrane</keyword>
<evidence type="ECO:0000256" key="1">
    <source>
        <dbReference type="SAM" id="Phobius"/>
    </source>
</evidence>
<dbReference type="Pfam" id="PF04018">
    <property type="entry name" value="VCA0040-like"/>
    <property type="match status" value="1"/>
</dbReference>
<dbReference type="eggNOG" id="COG2035">
    <property type="taxonomic scope" value="Bacteria"/>
</dbReference>
<organism evidence="2 3">
    <name type="scientific">Pseudothermotoga lettingae (strain ATCC BAA-301 / DSM 14385 / NBRC 107922 / TMO)</name>
    <name type="common">Thermotoga lettingae</name>
    <dbReference type="NCBI Taxonomy" id="416591"/>
    <lineage>
        <taxon>Bacteria</taxon>
        <taxon>Thermotogati</taxon>
        <taxon>Thermotogota</taxon>
        <taxon>Thermotogae</taxon>
        <taxon>Thermotogales</taxon>
        <taxon>Thermotogaceae</taxon>
        <taxon>Pseudothermotoga</taxon>
    </lineage>
</organism>
<dbReference type="OrthoDB" id="9793746at2"/>
<dbReference type="HOGENOM" id="CLU_055621_2_1_0"/>
<feature type="transmembrane region" description="Helical" evidence="1">
    <location>
        <begin position="138"/>
        <end position="163"/>
    </location>
</feature>
<keyword evidence="3" id="KW-1185">Reference proteome</keyword>
<gene>
    <name evidence="2" type="ordered locus">Tlet_0859</name>
</gene>